<feature type="region of interest" description="Disordered" evidence="1">
    <location>
        <begin position="1"/>
        <end position="22"/>
    </location>
</feature>
<dbReference type="Proteomes" id="UP001386955">
    <property type="component" value="Unassembled WGS sequence"/>
</dbReference>
<evidence type="ECO:0000313" key="3">
    <source>
        <dbReference type="Proteomes" id="UP001386955"/>
    </source>
</evidence>
<sequence>MLIKNSPQVSASLGPNGQVEIEDSQNAHDVGVDSFMERNVVFADWADLHWNFLPLRSLVQLQDVPVVEAGARVGLNGMGSCGVSESDVDK</sequence>
<protein>
    <submittedName>
        <fullName evidence="2">Uncharacterized protein</fullName>
    </submittedName>
</protein>
<evidence type="ECO:0000313" key="2">
    <source>
        <dbReference type="EMBL" id="KAK7395924.1"/>
    </source>
</evidence>
<feature type="compositionally biased region" description="Polar residues" evidence="1">
    <location>
        <begin position="1"/>
        <end position="15"/>
    </location>
</feature>
<keyword evidence="3" id="KW-1185">Reference proteome</keyword>
<gene>
    <name evidence="2" type="ORF">VNO78_16534</name>
</gene>
<evidence type="ECO:0000256" key="1">
    <source>
        <dbReference type="SAM" id="MobiDB-lite"/>
    </source>
</evidence>
<reference evidence="2 3" key="1">
    <citation type="submission" date="2024-01" db="EMBL/GenBank/DDBJ databases">
        <title>The genomes of 5 underutilized Papilionoideae crops provide insights into root nodulation and disease resistanc.</title>
        <authorList>
            <person name="Jiang F."/>
        </authorList>
    </citation>
    <scope>NUCLEOTIDE SEQUENCE [LARGE SCALE GENOMIC DNA]</scope>
    <source>
        <strain evidence="2">DUOXIRENSHENG_FW03</strain>
        <tissue evidence="2">Leaves</tissue>
    </source>
</reference>
<dbReference type="AlphaFoldDB" id="A0AAN9XKQ7"/>
<dbReference type="EMBL" id="JAYMYS010000004">
    <property type="protein sequence ID" value="KAK7395924.1"/>
    <property type="molecule type" value="Genomic_DNA"/>
</dbReference>
<organism evidence="2 3">
    <name type="scientific">Psophocarpus tetragonolobus</name>
    <name type="common">Winged bean</name>
    <name type="synonym">Dolichos tetragonolobus</name>
    <dbReference type="NCBI Taxonomy" id="3891"/>
    <lineage>
        <taxon>Eukaryota</taxon>
        <taxon>Viridiplantae</taxon>
        <taxon>Streptophyta</taxon>
        <taxon>Embryophyta</taxon>
        <taxon>Tracheophyta</taxon>
        <taxon>Spermatophyta</taxon>
        <taxon>Magnoliopsida</taxon>
        <taxon>eudicotyledons</taxon>
        <taxon>Gunneridae</taxon>
        <taxon>Pentapetalae</taxon>
        <taxon>rosids</taxon>
        <taxon>fabids</taxon>
        <taxon>Fabales</taxon>
        <taxon>Fabaceae</taxon>
        <taxon>Papilionoideae</taxon>
        <taxon>50 kb inversion clade</taxon>
        <taxon>NPAAA clade</taxon>
        <taxon>indigoferoid/millettioid clade</taxon>
        <taxon>Phaseoleae</taxon>
        <taxon>Psophocarpus</taxon>
    </lineage>
</organism>
<accession>A0AAN9XKQ7</accession>
<name>A0AAN9XKQ7_PSOTE</name>
<comment type="caution">
    <text evidence="2">The sequence shown here is derived from an EMBL/GenBank/DDBJ whole genome shotgun (WGS) entry which is preliminary data.</text>
</comment>
<proteinExistence type="predicted"/>